<sequence>MTITERDMLRLYGDAVMAGNAALFVGAGLSQAAGHPGWPQLLEGPRSRAAIPKAVEDLPLAAQYFVQETPGGREALESHILSTLSGVEVRATEGHRLLARLPVDDIWTTNYDCLIEEAIPDATVVADEADLSDRQMAGHRRVMKMHGSLSRELQPGWLSAPVITRRDYEEYEALHPRMWSLLQATFLTRSFLFLGFSFTDPNVEVLLRLSRALRSIGTPEHFTVLRRPSDPENARLHDLRVRDLEDSGIGVCEVLDFDELTPMINRLVRRTRARRLFLSGSDSGQADYLELCRTLGYELAHEPVSLVSLAGTTALEISFAFGGSLIAEERYDPDRVRFYFRPRPQQPTPQLGERIGTAVYTALPKEELRSAVMAESRALLVVGGGETTRDEVFTAIEQGMPIVPVARSGGTALDVWTSTTPETLGFADGGSRDWTLLNHHNVHIATAAAVRLASRAMYLGDR</sequence>
<dbReference type="Pfam" id="PF13289">
    <property type="entry name" value="SIR2_2"/>
    <property type="match status" value="1"/>
</dbReference>
<organism evidence="1 2">
    <name type="scientific">Nonomuraea harbinensis</name>
    <dbReference type="NCBI Taxonomy" id="1286938"/>
    <lineage>
        <taxon>Bacteria</taxon>
        <taxon>Bacillati</taxon>
        <taxon>Actinomycetota</taxon>
        <taxon>Actinomycetes</taxon>
        <taxon>Streptosporangiales</taxon>
        <taxon>Streptosporangiaceae</taxon>
        <taxon>Nonomuraea</taxon>
    </lineage>
</organism>
<dbReference type="EMBL" id="JBHSNW010000059">
    <property type="protein sequence ID" value="MFC5822184.1"/>
    <property type="molecule type" value="Genomic_DNA"/>
</dbReference>
<accession>A0ABW1C972</accession>
<name>A0ABW1C972_9ACTN</name>
<evidence type="ECO:0000313" key="1">
    <source>
        <dbReference type="EMBL" id="MFC5822184.1"/>
    </source>
</evidence>
<gene>
    <name evidence="1" type="ORF">ACFPUY_44505</name>
</gene>
<comment type="caution">
    <text evidence="1">The sequence shown here is derived from an EMBL/GenBank/DDBJ whole genome shotgun (WGS) entry which is preliminary data.</text>
</comment>
<dbReference type="Proteomes" id="UP001596096">
    <property type="component" value="Unassembled WGS sequence"/>
</dbReference>
<dbReference type="RefSeq" id="WP_219552627.1">
    <property type="nucleotide sequence ID" value="NZ_JAHKRN010000107.1"/>
</dbReference>
<keyword evidence="2" id="KW-1185">Reference proteome</keyword>
<evidence type="ECO:0000313" key="2">
    <source>
        <dbReference type="Proteomes" id="UP001596096"/>
    </source>
</evidence>
<proteinExistence type="predicted"/>
<protein>
    <submittedName>
        <fullName evidence="1">SIR2 family protein</fullName>
    </submittedName>
</protein>
<reference evidence="2" key="1">
    <citation type="journal article" date="2019" name="Int. J. Syst. Evol. Microbiol.">
        <title>The Global Catalogue of Microorganisms (GCM) 10K type strain sequencing project: providing services to taxonomists for standard genome sequencing and annotation.</title>
        <authorList>
            <consortium name="The Broad Institute Genomics Platform"/>
            <consortium name="The Broad Institute Genome Sequencing Center for Infectious Disease"/>
            <person name="Wu L."/>
            <person name="Ma J."/>
        </authorList>
    </citation>
    <scope>NUCLEOTIDE SEQUENCE [LARGE SCALE GENOMIC DNA]</scope>
    <source>
        <strain evidence="2">CGMCC 4.7106</strain>
    </source>
</reference>